<gene>
    <name evidence="3" type="ORF">FHR37_003090</name>
    <name evidence="4" type="ORF">SAMN05421678_117138</name>
</gene>
<sequence length="209" mass="20562">MSSKFLVRAATGVAAASAAILLATPGLASASTASSEHGDSEHGGPKYLKVICVNGERPDATTLGRDGGEDGWSEPGSGREDRKGSDEYDGHYKSEKQYKKDGKNFLVQETTVITCGDVAVSQSAAQDHSASASAAGSISLCADVVPTARVAQCAEESAPVAPRGPVAGGDGGASGTNSGLAAGGSGALAAAAALGTVLLRRRSSAAAAA</sequence>
<feature type="compositionally biased region" description="Basic and acidic residues" evidence="1">
    <location>
        <begin position="77"/>
        <end position="94"/>
    </location>
</feature>
<keyword evidence="2" id="KW-0732">Signal</keyword>
<evidence type="ECO:0000256" key="1">
    <source>
        <dbReference type="SAM" id="MobiDB-lite"/>
    </source>
</evidence>
<feature type="region of interest" description="Disordered" evidence="1">
    <location>
        <begin position="156"/>
        <end position="178"/>
    </location>
</feature>
<evidence type="ECO:0000313" key="4">
    <source>
        <dbReference type="EMBL" id="SFH42795.1"/>
    </source>
</evidence>
<proteinExistence type="predicted"/>
<feature type="chain" id="PRO_5011721900" description="MYXO-CTERM domain-containing protein" evidence="2">
    <location>
        <begin position="31"/>
        <end position="209"/>
    </location>
</feature>
<feature type="region of interest" description="Disordered" evidence="1">
    <location>
        <begin position="58"/>
        <end position="94"/>
    </location>
</feature>
<organism evidence="4 5">
    <name type="scientific">Actinopolymorpha cephalotaxi</name>
    <dbReference type="NCBI Taxonomy" id="504797"/>
    <lineage>
        <taxon>Bacteria</taxon>
        <taxon>Bacillati</taxon>
        <taxon>Actinomycetota</taxon>
        <taxon>Actinomycetes</taxon>
        <taxon>Propionibacteriales</taxon>
        <taxon>Actinopolymorphaceae</taxon>
        <taxon>Actinopolymorpha</taxon>
    </lineage>
</organism>
<feature type="region of interest" description="Disordered" evidence="1">
    <location>
        <begin position="28"/>
        <end position="47"/>
    </location>
</feature>
<feature type="signal peptide" evidence="2">
    <location>
        <begin position="1"/>
        <end position="30"/>
    </location>
</feature>
<name>A0A1I2ZYQ6_9ACTN</name>
<dbReference type="RefSeq" id="WP_092888084.1">
    <property type="nucleotide sequence ID" value="NZ_FOOI01000017.1"/>
</dbReference>
<dbReference type="AlphaFoldDB" id="A0A1I2ZYQ6"/>
<accession>A0A1I2ZYQ6</accession>
<evidence type="ECO:0000313" key="5">
    <source>
        <dbReference type="Proteomes" id="UP000199052"/>
    </source>
</evidence>
<dbReference type="Proteomes" id="UP000533017">
    <property type="component" value="Unassembled WGS sequence"/>
</dbReference>
<evidence type="ECO:0000313" key="3">
    <source>
        <dbReference type="EMBL" id="NYH84239.1"/>
    </source>
</evidence>
<reference evidence="4 5" key="1">
    <citation type="submission" date="2016-10" db="EMBL/GenBank/DDBJ databases">
        <authorList>
            <person name="de Groot N.N."/>
        </authorList>
    </citation>
    <scope>NUCLEOTIDE SEQUENCE [LARGE SCALE GENOMIC DNA]</scope>
    <source>
        <strain evidence="4 5">CPCC 202808</strain>
    </source>
</reference>
<dbReference type="Proteomes" id="UP000199052">
    <property type="component" value="Unassembled WGS sequence"/>
</dbReference>
<reference evidence="3 6" key="2">
    <citation type="submission" date="2020-07" db="EMBL/GenBank/DDBJ databases">
        <title>Sequencing the genomes of 1000 actinobacteria strains.</title>
        <authorList>
            <person name="Klenk H.-P."/>
        </authorList>
    </citation>
    <scope>NUCLEOTIDE SEQUENCE [LARGE SCALE GENOMIC DNA]</scope>
    <source>
        <strain evidence="3 6">DSM 45117</strain>
    </source>
</reference>
<dbReference type="EMBL" id="FOOI01000017">
    <property type="protein sequence ID" value="SFH42795.1"/>
    <property type="molecule type" value="Genomic_DNA"/>
</dbReference>
<protein>
    <recommendedName>
        <fullName evidence="7">MYXO-CTERM domain-containing protein</fullName>
    </recommendedName>
</protein>
<keyword evidence="6" id="KW-1185">Reference proteome</keyword>
<evidence type="ECO:0008006" key="7">
    <source>
        <dbReference type="Google" id="ProtNLM"/>
    </source>
</evidence>
<evidence type="ECO:0000313" key="6">
    <source>
        <dbReference type="Proteomes" id="UP000533017"/>
    </source>
</evidence>
<dbReference type="EMBL" id="JACBZA010000001">
    <property type="protein sequence ID" value="NYH84239.1"/>
    <property type="molecule type" value="Genomic_DNA"/>
</dbReference>
<evidence type="ECO:0000256" key="2">
    <source>
        <dbReference type="SAM" id="SignalP"/>
    </source>
</evidence>